<proteinExistence type="predicted"/>
<dbReference type="EMBL" id="CP075869">
    <property type="protein sequence ID" value="QYT04427.1"/>
    <property type="molecule type" value="Genomic_DNA"/>
</dbReference>
<dbReference type="AlphaFoldDB" id="A0A8G0LLW8"/>
<reference evidence="1 2" key="1">
    <citation type="journal article" date="2021" name="BMC Genomics">
        <title>Telomere-to-telomere genome assembly of asparaginase-producing Trichoderma simmonsii.</title>
        <authorList>
            <person name="Chung D."/>
            <person name="Kwon Y.M."/>
            <person name="Yang Y."/>
        </authorList>
    </citation>
    <scope>NUCLEOTIDE SEQUENCE [LARGE SCALE GENOMIC DNA]</scope>
    <source>
        <strain evidence="1 2">GH-Sj1</strain>
    </source>
</reference>
<evidence type="ECO:0000313" key="2">
    <source>
        <dbReference type="Proteomes" id="UP000826661"/>
    </source>
</evidence>
<organism evidence="1 2">
    <name type="scientific">Trichoderma simmonsii</name>
    <dbReference type="NCBI Taxonomy" id="1491479"/>
    <lineage>
        <taxon>Eukaryota</taxon>
        <taxon>Fungi</taxon>
        <taxon>Dikarya</taxon>
        <taxon>Ascomycota</taxon>
        <taxon>Pezizomycotina</taxon>
        <taxon>Sordariomycetes</taxon>
        <taxon>Hypocreomycetidae</taxon>
        <taxon>Hypocreales</taxon>
        <taxon>Hypocreaceae</taxon>
        <taxon>Trichoderma</taxon>
    </lineage>
</organism>
<accession>A0A8G0LLW8</accession>
<evidence type="ECO:0000313" key="1">
    <source>
        <dbReference type="EMBL" id="QYT04427.1"/>
    </source>
</evidence>
<protein>
    <submittedName>
        <fullName evidence="1">Uncharacterized protein</fullName>
    </submittedName>
</protein>
<sequence>MIAKARPPSNLPGLASEHRSEGAEIEPKCIEHAPWKLLGRLALRLGAITTSTPKLPRCRASGSDWLEAGTQGLNFSNMDFASQGANQQSFEYLLLGQAPFSKYWGSEGFSGACWLRNGVAAGVCIVIAKEGVNDLIPYDECIWKNRQYAS</sequence>
<name>A0A8G0LLW8_9HYPO</name>
<keyword evidence="2" id="KW-1185">Reference proteome</keyword>
<dbReference type="Proteomes" id="UP000826661">
    <property type="component" value="Chromosome VI"/>
</dbReference>
<gene>
    <name evidence="1" type="ORF">H0G86_011333</name>
</gene>